<comment type="catalytic activity">
    <reaction evidence="9">
        <text>a quaternary ammonium(out) + ATP + H2O = a quaternary ammonium(in) + ADP + phosphate + H(+)</text>
        <dbReference type="Rhea" id="RHEA:11036"/>
        <dbReference type="ChEBI" id="CHEBI:15377"/>
        <dbReference type="ChEBI" id="CHEBI:15378"/>
        <dbReference type="ChEBI" id="CHEBI:30616"/>
        <dbReference type="ChEBI" id="CHEBI:35267"/>
        <dbReference type="ChEBI" id="CHEBI:43474"/>
        <dbReference type="ChEBI" id="CHEBI:456216"/>
        <dbReference type="EC" id="7.6.2.9"/>
    </reaction>
</comment>
<dbReference type="CDD" id="cd03259">
    <property type="entry name" value="ABC_Carb_Solutes_like"/>
    <property type="match status" value="1"/>
</dbReference>
<dbReference type="STRING" id="1122204.SAMN05421781_1177"/>
<dbReference type="InterPro" id="IPR050093">
    <property type="entry name" value="ABC_SmlMolc_Importer"/>
</dbReference>
<keyword evidence="5 14" id="KW-0067">ATP-binding</keyword>
<evidence type="ECO:0000259" key="13">
    <source>
        <dbReference type="PROSITE" id="PS50893"/>
    </source>
</evidence>
<dbReference type="GO" id="GO:0015408">
    <property type="term" value="F:ABC-type ferric iron transporter activity"/>
    <property type="evidence" value="ECO:0007669"/>
    <property type="project" value="InterPro"/>
</dbReference>
<gene>
    <name evidence="14" type="ORF">SAMN05421781_1177</name>
</gene>
<organism evidence="14 15">
    <name type="scientific">Marinococcus luteus</name>
    <dbReference type="NCBI Taxonomy" id="1122204"/>
    <lineage>
        <taxon>Bacteria</taxon>
        <taxon>Bacillati</taxon>
        <taxon>Bacillota</taxon>
        <taxon>Bacilli</taxon>
        <taxon>Bacillales</taxon>
        <taxon>Bacillaceae</taxon>
        <taxon>Marinococcus</taxon>
    </lineage>
</organism>
<dbReference type="InterPro" id="IPR015853">
    <property type="entry name" value="ABC_transpr_FbpC"/>
</dbReference>
<dbReference type="PANTHER" id="PTHR42781">
    <property type="entry name" value="SPERMIDINE/PUTRESCINE IMPORT ATP-BINDING PROTEIN POTA"/>
    <property type="match status" value="1"/>
</dbReference>
<keyword evidence="2" id="KW-1003">Cell membrane</keyword>
<dbReference type="Pfam" id="PF00005">
    <property type="entry name" value="ABC_tran"/>
    <property type="match status" value="1"/>
</dbReference>
<proteinExistence type="predicted"/>
<dbReference type="GO" id="GO:0016887">
    <property type="term" value="F:ATP hydrolysis activity"/>
    <property type="evidence" value="ECO:0007669"/>
    <property type="project" value="InterPro"/>
</dbReference>
<dbReference type="InterPro" id="IPR017871">
    <property type="entry name" value="ABC_transporter-like_CS"/>
</dbReference>
<dbReference type="Proteomes" id="UP000199488">
    <property type="component" value="Unassembled WGS sequence"/>
</dbReference>
<evidence type="ECO:0000313" key="15">
    <source>
        <dbReference type="Proteomes" id="UP000199488"/>
    </source>
</evidence>
<evidence type="ECO:0000256" key="1">
    <source>
        <dbReference type="ARBA" id="ARBA00022448"/>
    </source>
</evidence>
<keyword evidence="4" id="KW-0547">Nucleotide-binding</keyword>
<dbReference type="EMBL" id="FNNC01000002">
    <property type="protein sequence ID" value="SDW37190.1"/>
    <property type="molecule type" value="Genomic_DNA"/>
</dbReference>
<dbReference type="GO" id="GO:0015418">
    <property type="term" value="F:ABC-type quaternary ammonium compound transporting activity"/>
    <property type="evidence" value="ECO:0007669"/>
    <property type="project" value="UniProtKB-EC"/>
</dbReference>
<dbReference type="GO" id="GO:0016020">
    <property type="term" value="C:membrane"/>
    <property type="evidence" value="ECO:0007669"/>
    <property type="project" value="InterPro"/>
</dbReference>
<dbReference type="PROSITE" id="PS00211">
    <property type="entry name" value="ABC_TRANSPORTER_1"/>
    <property type="match status" value="1"/>
</dbReference>
<evidence type="ECO:0000313" key="14">
    <source>
        <dbReference type="EMBL" id="SDW37190.1"/>
    </source>
</evidence>
<evidence type="ECO:0000256" key="4">
    <source>
        <dbReference type="ARBA" id="ARBA00022741"/>
    </source>
</evidence>
<evidence type="ECO:0000256" key="2">
    <source>
        <dbReference type="ARBA" id="ARBA00022475"/>
    </source>
</evidence>
<dbReference type="FunFam" id="3.40.50.300:FF:000425">
    <property type="entry name" value="Probable ABC transporter, ATP-binding subunit"/>
    <property type="match status" value="1"/>
</dbReference>
<dbReference type="PANTHER" id="PTHR42781:SF4">
    <property type="entry name" value="SPERMIDINE_PUTRESCINE IMPORT ATP-BINDING PROTEIN POTA"/>
    <property type="match status" value="1"/>
</dbReference>
<dbReference type="GO" id="GO:0005524">
    <property type="term" value="F:ATP binding"/>
    <property type="evidence" value="ECO:0007669"/>
    <property type="project" value="UniProtKB-KW"/>
</dbReference>
<sequence>MSYVSVQNGSKVYQENQVLRNINLELKEGENRSLVGKSGTGKSTLLRCIAGIDTFSSGTVMIDGTSVNENPAEKRPVVLMFQQPLLFPHLTILQNVTYGLKMKRIPKKERTKAGRQLLEKMEIAELEALYPYQCSGGQQQRVALARAIAVTPKVLLLDEPFSSLDSSLRKTMRRWVKGILEQENITSMFVTHDREEAFDMGESVSVMAGGEVIETGDREKLMRAPERKETASLLADGWWFPEKGFVPAEALRVSKEAGKDYFAAEAGPVKKQYGLWIQTFYEVGGVQSVTLAVNEPFRGRTFIIPV</sequence>
<dbReference type="InterPro" id="IPR003439">
    <property type="entry name" value="ABC_transporter-like_ATP-bd"/>
</dbReference>
<evidence type="ECO:0000256" key="11">
    <source>
        <dbReference type="ARBA" id="ARBA00066388"/>
    </source>
</evidence>
<feature type="domain" description="ABC transporter" evidence="13">
    <location>
        <begin position="4"/>
        <end position="234"/>
    </location>
</feature>
<keyword evidence="15" id="KW-1185">Reference proteome</keyword>
<evidence type="ECO:0000256" key="5">
    <source>
        <dbReference type="ARBA" id="ARBA00022840"/>
    </source>
</evidence>
<dbReference type="InterPro" id="IPR003593">
    <property type="entry name" value="AAA+_ATPase"/>
</dbReference>
<evidence type="ECO:0000256" key="6">
    <source>
        <dbReference type="ARBA" id="ARBA00023004"/>
    </source>
</evidence>
<keyword evidence="1" id="KW-0813">Transport</keyword>
<evidence type="ECO:0000256" key="8">
    <source>
        <dbReference type="ARBA" id="ARBA00023136"/>
    </source>
</evidence>
<dbReference type="SUPFAM" id="SSF52540">
    <property type="entry name" value="P-loop containing nucleoside triphosphate hydrolases"/>
    <property type="match status" value="1"/>
</dbReference>
<dbReference type="PROSITE" id="PS50893">
    <property type="entry name" value="ABC_TRANSPORTER_2"/>
    <property type="match status" value="1"/>
</dbReference>
<dbReference type="OrthoDB" id="9790614at2"/>
<evidence type="ECO:0000256" key="3">
    <source>
        <dbReference type="ARBA" id="ARBA00022496"/>
    </source>
</evidence>
<dbReference type="EC" id="7.6.2.9" evidence="11"/>
<dbReference type="RefSeq" id="WP_091612386.1">
    <property type="nucleotide sequence ID" value="NZ_FNNC01000002.1"/>
</dbReference>
<evidence type="ECO:0000256" key="9">
    <source>
        <dbReference type="ARBA" id="ARBA00052482"/>
    </source>
</evidence>
<keyword evidence="3" id="KW-0410">Iron transport</keyword>
<name>A0A1H2T060_9BACI</name>
<keyword evidence="6" id="KW-0408">Iron</keyword>
<keyword evidence="8" id="KW-0472">Membrane</keyword>
<dbReference type="InterPro" id="IPR027417">
    <property type="entry name" value="P-loop_NTPase"/>
</dbReference>
<accession>A0A1H2T060</accession>
<comment type="subunit">
    <text evidence="10">The complex is composed of two ATP-binding proteins (OpuCA), two transmembrane proteins (OpuCB and OpuCD) and a solute-binding protein (OpuCC).</text>
</comment>
<keyword evidence="7" id="KW-0406">Ion transport</keyword>
<dbReference type="SMART" id="SM00382">
    <property type="entry name" value="AAA"/>
    <property type="match status" value="1"/>
</dbReference>
<evidence type="ECO:0000256" key="10">
    <source>
        <dbReference type="ARBA" id="ARBA00063934"/>
    </source>
</evidence>
<evidence type="ECO:0000256" key="12">
    <source>
        <dbReference type="ARBA" id="ARBA00070305"/>
    </source>
</evidence>
<protein>
    <recommendedName>
        <fullName evidence="12">Carnitine transport ATP-binding protein OpuCA</fullName>
        <ecNumber evidence="11">7.6.2.9</ecNumber>
    </recommendedName>
</protein>
<reference evidence="14 15" key="1">
    <citation type="submission" date="2016-10" db="EMBL/GenBank/DDBJ databases">
        <authorList>
            <person name="de Groot N.N."/>
        </authorList>
    </citation>
    <scope>NUCLEOTIDE SEQUENCE [LARGE SCALE GENOMIC DNA]</scope>
    <source>
        <strain evidence="14 15">DSM 23126</strain>
    </source>
</reference>
<dbReference type="AlphaFoldDB" id="A0A1H2T060"/>
<evidence type="ECO:0000256" key="7">
    <source>
        <dbReference type="ARBA" id="ARBA00023065"/>
    </source>
</evidence>
<dbReference type="Gene3D" id="3.40.50.300">
    <property type="entry name" value="P-loop containing nucleotide triphosphate hydrolases"/>
    <property type="match status" value="1"/>
</dbReference>